<evidence type="ECO:0008006" key="4">
    <source>
        <dbReference type="Google" id="ProtNLM"/>
    </source>
</evidence>
<dbReference type="EMBL" id="LWBP01000067">
    <property type="protein sequence ID" value="OQP65638.1"/>
    <property type="molecule type" value="Genomic_DNA"/>
</dbReference>
<name>A0A1V9G560_9BACT</name>
<organism evidence="2 3">
    <name type="scientific">Niastella populi</name>
    <dbReference type="NCBI Taxonomy" id="550983"/>
    <lineage>
        <taxon>Bacteria</taxon>
        <taxon>Pseudomonadati</taxon>
        <taxon>Bacteroidota</taxon>
        <taxon>Chitinophagia</taxon>
        <taxon>Chitinophagales</taxon>
        <taxon>Chitinophagaceae</taxon>
        <taxon>Niastella</taxon>
    </lineage>
</organism>
<comment type="caution">
    <text evidence="2">The sequence shown here is derived from an EMBL/GenBank/DDBJ whole genome shotgun (WGS) entry which is preliminary data.</text>
</comment>
<evidence type="ECO:0000313" key="2">
    <source>
        <dbReference type="EMBL" id="OQP65638.1"/>
    </source>
</evidence>
<gene>
    <name evidence="2" type="ORF">A4R26_14510</name>
</gene>
<dbReference type="Pfam" id="PF10825">
    <property type="entry name" value="DUF2752"/>
    <property type="match status" value="1"/>
</dbReference>
<evidence type="ECO:0000313" key="3">
    <source>
        <dbReference type="Proteomes" id="UP000192276"/>
    </source>
</evidence>
<dbReference type="InterPro" id="IPR021215">
    <property type="entry name" value="DUF2752"/>
</dbReference>
<keyword evidence="3" id="KW-1185">Reference proteome</keyword>
<feature type="transmembrane region" description="Helical" evidence="1">
    <location>
        <begin position="78"/>
        <end position="99"/>
    </location>
</feature>
<keyword evidence="1" id="KW-0472">Membrane</keyword>
<dbReference type="Proteomes" id="UP000192276">
    <property type="component" value="Unassembled WGS sequence"/>
</dbReference>
<keyword evidence="1" id="KW-1133">Transmembrane helix</keyword>
<sequence>MPASEPFNIWKMNFRYYYTIGKLVLIIVTPILLLLFPAGFFDGGESVCLSKLLLGRDCPACGLTRGCMHLIHFDWEEAYAYNMMSFIALPMVAIVWVQWGIKELKILKAYQKRRAGMAGC</sequence>
<accession>A0A1V9G560</accession>
<dbReference type="STRING" id="550983.A4R26_14510"/>
<protein>
    <recommendedName>
        <fullName evidence="4">DUF2752 domain-containing protein</fullName>
    </recommendedName>
</protein>
<proteinExistence type="predicted"/>
<reference evidence="3" key="1">
    <citation type="submission" date="2016-04" db="EMBL/GenBank/DDBJ databases">
        <authorList>
            <person name="Chen L."/>
            <person name="Zhuang W."/>
            <person name="Wang G."/>
        </authorList>
    </citation>
    <scope>NUCLEOTIDE SEQUENCE [LARGE SCALE GENOMIC DNA]</scope>
    <source>
        <strain evidence="3">208</strain>
    </source>
</reference>
<dbReference type="AlphaFoldDB" id="A0A1V9G560"/>
<keyword evidence="1" id="KW-0812">Transmembrane</keyword>
<evidence type="ECO:0000256" key="1">
    <source>
        <dbReference type="SAM" id="Phobius"/>
    </source>
</evidence>
<feature type="transmembrane region" description="Helical" evidence="1">
    <location>
        <begin position="20"/>
        <end position="41"/>
    </location>
</feature>